<dbReference type="PROSITE" id="PS51318">
    <property type="entry name" value="TAT"/>
    <property type="match status" value="1"/>
</dbReference>
<reference evidence="3 4" key="1">
    <citation type="submission" date="2021-06" db="EMBL/GenBank/DDBJ databases">
        <authorList>
            <person name="Lee D.H."/>
        </authorList>
    </citation>
    <scope>NUCLEOTIDE SEQUENCE [LARGE SCALE GENOMIC DNA]</scope>
    <source>
        <strain evidence="3 4">MMS21-HV4-11</strain>
    </source>
</reference>
<gene>
    <name evidence="3" type="ORF">KQ910_17820</name>
</gene>
<dbReference type="RefSeq" id="WP_216963186.1">
    <property type="nucleotide sequence ID" value="NZ_JAHOPB010000001.1"/>
</dbReference>
<evidence type="ECO:0000313" key="3">
    <source>
        <dbReference type="EMBL" id="MBU8875637.1"/>
    </source>
</evidence>
<protein>
    <submittedName>
        <fullName evidence="3">Tripartite tricarboxylate transporter substrate binding protein</fullName>
    </submittedName>
</protein>
<feature type="signal peptide" evidence="2">
    <location>
        <begin position="1"/>
        <end position="28"/>
    </location>
</feature>
<dbReference type="InterPro" id="IPR006311">
    <property type="entry name" value="TAT_signal"/>
</dbReference>
<dbReference type="EMBL" id="JAHOPB010000001">
    <property type="protein sequence ID" value="MBU8875637.1"/>
    <property type="molecule type" value="Genomic_DNA"/>
</dbReference>
<proteinExistence type="inferred from homology"/>
<keyword evidence="2" id="KW-0732">Signal</keyword>
<accession>A0ABS6IM21</accession>
<sequence>MTRKNGSARRAVLAGAAAALLLPGAVRAQAWPSRTITLVVPFAPGGGTDTFARPFAAKLSQELGQQVVIDNRAGAGGTVGAAIVAKAKPDGYTFLLGSVHHAVAVTAYKQLQYDLQKDLVPVTSVASVPDVLVIYPGIPAKTLQEFIAYCKANPGKTNFGSVGLGTTRHLAGEIFNAKTGTTMTHVPYKGSGPATAALISGEVTAVFEGLGSAAPYIRSGKARALAVFSAERSPAFPDIPTAAEAGLAGFESLSWYGLWAPAGTDAAIVSAMQAAVEKAFAAADLKKVWLEQGAAPGGAPTVRFAAFVTEEIGKWGKVVRDGNITIE</sequence>
<comment type="similarity">
    <text evidence="1">Belongs to the UPF0065 (bug) family.</text>
</comment>
<comment type="caution">
    <text evidence="3">The sequence shown here is derived from an EMBL/GenBank/DDBJ whole genome shotgun (WGS) entry which is preliminary data.</text>
</comment>
<dbReference type="CDD" id="cd13578">
    <property type="entry name" value="PBP2_Bug27"/>
    <property type="match status" value="1"/>
</dbReference>
<evidence type="ECO:0000256" key="1">
    <source>
        <dbReference type="ARBA" id="ARBA00006987"/>
    </source>
</evidence>
<feature type="chain" id="PRO_5045324577" evidence="2">
    <location>
        <begin position="29"/>
        <end position="327"/>
    </location>
</feature>
<dbReference type="PANTHER" id="PTHR42928:SF5">
    <property type="entry name" value="BLR1237 PROTEIN"/>
    <property type="match status" value="1"/>
</dbReference>
<name>A0ABS6IM21_9HYPH</name>
<dbReference type="PIRSF" id="PIRSF017082">
    <property type="entry name" value="YflP"/>
    <property type="match status" value="1"/>
</dbReference>
<dbReference type="InterPro" id="IPR005064">
    <property type="entry name" value="BUG"/>
</dbReference>
<dbReference type="Proteomes" id="UP000727907">
    <property type="component" value="Unassembled WGS sequence"/>
</dbReference>
<keyword evidence="4" id="KW-1185">Reference proteome</keyword>
<evidence type="ECO:0000313" key="4">
    <source>
        <dbReference type="Proteomes" id="UP000727907"/>
    </source>
</evidence>
<dbReference type="PANTHER" id="PTHR42928">
    <property type="entry name" value="TRICARBOXYLATE-BINDING PROTEIN"/>
    <property type="match status" value="1"/>
</dbReference>
<evidence type="ECO:0000256" key="2">
    <source>
        <dbReference type="SAM" id="SignalP"/>
    </source>
</evidence>
<dbReference type="Pfam" id="PF03401">
    <property type="entry name" value="TctC"/>
    <property type="match status" value="1"/>
</dbReference>
<organism evidence="3 4">
    <name type="scientific">Reyranella humidisoli</name>
    <dbReference type="NCBI Taxonomy" id="2849149"/>
    <lineage>
        <taxon>Bacteria</taxon>
        <taxon>Pseudomonadati</taxon>
        <taxon>Pseudomonadota</taxon>
        <taxon>Alphaproteobacteria</taxon>
        <taxon>Hyphomicrobiales</taxon>
        <taxon>Reyranellaceae</taxon>
        <taxon>Reyranella</taxon>
    </lineage>
</organism>